<keyword evidence="2" id="KW-0489">Methyltransferase</keyword>
<dbReference type="Pfam" id="PF05050">
    <property type="entry name" value="Methyltransf_21"/>
    <property type="match status" value="1"/>
</dbReference>
<evidence type="ECO:0000313" key="2">
    <source>
        <dbReference type="EMBL" id="AZW18270.1"/>
    </source>
</evidence>
<feature type="domain" description="Methyltransferase FkbM" evidence="1">
    <location>
        <begin position="270"/>
        <end position="370"/>
    </location>
</feature>
<keyword evidence="2" id="KW-0808">Transferase</keyword>
<reference evidence="3" key="1">
    <citation type="submission" date="2017-10" db="EMBL/GenBank/DDBJ databases">
        <title>Whole genome sequencing of various Bordetella species.</title>
        <authorList>
            <person name="Weigand M.R."/>
            <person name="Loparev V."/>
            <person name="Peng Y."/>
            <person name="Bowden K.E."/>
            <person name="Tondella M.L."/>
            <person name="Williams M.M."/>
        </authorList>
    </citation>
    <scope>NUCLEOTIDE SEQUENCE [LARGE SCALE GENOMIC DNA]</scope>
    <source>
        <strain evidence="3">H720</strain>
    </source>
</reference>
<sequence length="395" mass="44337">MVMGDWRELKRLGDERIARVRALDGFYVLWPRYCSNWTQHLHEVAQGATYRADPRFLGFCEVGEKPSLANAMTPVPPSQDGAISMMEYLRQRSRNPNIGLMCLPGTHGEWALWQGVQGSFDYLAHMAASGAVHTYVPVAEEREHYIAEIDSYLALMAEMDLLSQQTLAARIHAYLALDRGPLLRYMISSEYQYFNGASPHCSFVPREREIYVDVGASQGEQVGRMAGLVGPDSQLWALEPNRLDFASLRSLSWLLPIRAERAVAGAEHGGSVDFYTDPSYPHGSRFVLPSDSAQWREARKDWIEALPAVSLDHLVPDQATMIKADVEGGELGILQGATRHLAQPQCRLSIAAYHYPNDLLTLSRFMRSLGRQRQSVRGHHAGVWDMVLYVHEEAA</sequence>
<dbReference type="GO" id="GO:0032259">
    <property type="term" value="P:methylation"/>
    <property type="evidence" value="ECO:0007669"/>
    <property type="project" value="UniProtKB-KW"/>
</dbReference>
<dbReference type="NCBIfam" id="TIGR01444">
    <property type="entry name" value="fkbM_fam"/>
    <property type="match status" value="1"/>
</dbReference>
<dbReference type="KEGG" id="bhz:ACR54_02858"/>
<dbReference type="GO" id="GO:0008168">
    <property type="term" value="F:methyltransferase activity"/>
    <property type="evidence" value="ECO:0007669"/>
    <property type="project" value="UniProtKB-KW"/>
</dbReference>
<dbReference type="Proteomes" id="UP000282741">
    <property type="component" value="Chromosome"/>
</dbReference>
<evidence type="ECO:0000313" key="3">
    <source>
        <dbReference type="Proteomes" id="UP000282741"/>
    </source>
</evidence>
<proteinExistence type="predicted"/>
<evidence type="ECO:0000259" key="1">
    <source>
        <dbReference type="Pfam" id="PF05050"/>
    </source>
</evidence>
<dbReference type="InterPro" id="IPR029063">
    <property type="entry name" value="SAM-dependent_MTases_sf"/>
</dbReference>
<organism evidence="2 3">
    <name type="scientific">Bordetella hinzii</name>
    <dbReference type="NCBI Taxonomy" id="103855"/>
    <lineage>
        <taxon>Bacteria</taxon>
        <taxon>Pseudomonadati</taxon>
        <taxon>Pseudomonadota</taxon>
        <taxon>Betaproteobacteria</taxon>
        <taxon>Burkholderiales</taxon>
        <taxon>Alcaligenaceae</taxon>
        <taxon>Bordetella</taxon>
    </lineage>
</organism>
<dbReference type="EMBL" id="CP024172">
    <property type="protein sequence ID" value="AZW18270.1"/>
    <property type="molecule type" value="Genomic_DNA"/>
</dbReference>
<dbReference type="SUPFAM" id="SSF53335">
    <property type="entry name" value="S-adenosyl-L-methionine-dependent methyltransferases"/>
    <property type="match status" value="1"/>
</dbReference>
<accession>A0AAN1RYV2</accession>
<dbReference type="InterPro" id="IPR006342">
    <property type="entry name" value="FkbM_mtfrase"/>
</dbReference>
<dbReference type="AlphaFoldDB" id="A0AAN1RYV2"/>
<dbReference type="RefSeq" id="WP_029579626.1">
    <property type="nucleotide sequence ID" value="NZ_CP012077.1"/>
</dbReference>
<protein>
    <submittedName>
        <fullName evidence="2">FkbM family methyltransferase</fullName>
    </submittedName>
</protein>
<dbReference type="Gene3D" id="3.40.50.150">
    <property type="entry name" value="Vaccinia Virus protein VP39"/>
    <property type="match status" value="1"/>
</dbReference>
<gene>
    <name evidence="2" type="ORF">CS347_16610</name>
</gene>
<name>A0AAN1RYV2_9BORD</name>